<dbReference type="EMBL" id="JAOVQM010000004">
    <property type="protein sequence ID" value="MCV2232381.1"/>
    <property type="molecule type" value="Genomic_DNA"/>
</dbReference>
<keyword evidence="6" id="KW-1185">Reference proteome</keyword>
<proteinExistence type="inferred from homology"/>
<dbReference type="RefSeq" id="WP_263608568.1">
    <property type="nucleotide sequence ID" value="NZ_JAOVQM010000004.1"/>
</dbReference>
<sequence>MSSQVFPTKGNLMALQKSYALAKKGYELMDRKRNILIREMMTMLEDVRVVRNELSDTYKKAYQALQEANITLGIVSDIAKSIPLDQNVSVSYRSVMGVEIPEVTHFSEHVKITYGIGHTNTKFDYAYKSFLKVRELTVKLAEIDNATYRLANAIRRSQKRANALQNIVIPRFEADIKFITEALEEKEREAFTRQKVIKTQQEKRKLMNKE</sequence>
<dbReference type="Proteomes" id="UP001177160">
    <property type="component" value="Unassembled WGS sequence"/>
</dbReference>
<keyword evidence="2 4" id="KW-0813">Transport</keyword>
<dbReference type="Gene3D" id="1.10.287.3240">
    <property type="match status" value="1"/>
</dbReference>
<evidence type="ECO:0000256" key="4">
    <source>
        <dbReference type="HAMAP-Rule" id="MF_00271"/>
    </source>
</evidence>
<dbReference type="Pfam" id="PF01813">
    <property type="entry name" value="ATP-synt_D"/>
    <property type="match status" value="1"/>
</dbReference>
<accession>A0ABT2Y6L1</accession>
<evidence type="ECO:0000313" key="6">
    <source>
        <dbReference type="Proteomes" id="UP001177160"/>
    </source>
</evidence>
<dbReference type="NCBIfam" id="TIGR00309">
    <property type="entry name" value="V_ATPase_subD"/>
    <property type="match status" value="1"/>
</dbReference>
<evidence type="ECO:0000313" key="5">
    <source>
        <dbReference type="EMBL" id="MCV2232381.1"/>
    </source>
</evidence>
<comment type="function">
    <text evidence="4">Produces ATP from ADP in the presence of a proton gradient across the membrane.</text>
</comment>
<evidence type="ECO:0000256" key="3">
    <source>
        <dbReference type="ARBA" id="ARBA00023065"/>
    </source>
</evidence>
<keyword evidence="3 4" id="KW-0406">Ion transport</keyword>
<name>A0ABT2Y6L1_9MOLU</name>
<keyword evidence="4" id="KW-0375">Hydrogen ion transport</keyword>
<dbReference type="PANTHER" id="PTHR11671">
    <property type="entry name" value="V-TYPE ATP SYNTHASE SUBUNIT D"/>
    <property type="match status" value="1"/>
</dbReference>
<keyword evidence="4" id="KW-0066">ATP synthesis</keyword>
<reference evidence="5" key="1">
    <citation type="submission" date="2022-09" db="EMBL/GenBank/DDBJ databases">
        <title>Novel Mycoplasma species identified in domestic and wild animals.</title>
        <authorList>
            <person name="Volokhov D.V."/>
            <person name="Furtak V.A."/>
            <person name="Zagorodnyaya T.A."/>
        </authorList>
    </citation>
    <scope>NUCLEOTIDE SEQUENCE</scope>
    <source>
        <strain evidence="5">Oakley</strain>
    </source>
</reference>
<comment type="similarity">
    <text evidence="1 4">Belongs to the V-ATPase D subunit family.</text>
</comment>
<gene>
    <name evidence="4" type="primary">atpD</name>
    <name evidence="5" type="ORF">N7548_06035</name>
</gene>
<evidence type="ECO:0000256" key="1">
    <source>
        <dbReference type="ARBA" id="ARBA00005850"/>
    </source>
</evidence>
<protein>
    <recommendedName>
        <fullName evidence="4">V-type ATP synthase subunit D</fullName>
    </recommendedName>
    <alternativeName>
        <fullName evidence="4">V-ATPase subunit D</fullName>
    </alternativeName>
</protein>
<dbReference type="HAMAP" id="MF_00271">
    <property type="entry name" value="ATP_synth_D_arch"/>
    <property type="match status" value="1"/>
</dbReference>
<evidence type="ECO:0000256" key="2">
    <source>
        <dbReference type="ARBA" id="ARBA00022448"/>
    </source>
</evidence>
<organism evidence="5 6">
    <name type="scientific">Paracholeplasma manati</name>
    <dbReference type="NCBI Taxonomy" id="591373"/>
    <lineage>
        <taxon>Bacteria</taxon>
        <taxon>Bacillati</taxon>
        <taxon>Mycoplasmatota</taxon>
        <taxon>Mollicutes</taxon>
        <taxon>Acholeplasmatales</taxon>
        <taxon>Acholeplasmataceae</taxon>
        <taxon>Paracholeplasma</taxon>
    </lineage>
</organism>
<comment type="caution">
    <text evidence="5">The sequence shown here is derived from an EMBL/GenBank/DDBJ whole genome shotgun (WGS) entry which is preliminary data.</text>
</comment>
<dbReference type="InterPro" id="IPR002699">
    <property type="entry name" value="V_ATPase_D"/>
</dbReference>